<proteinExistence type="predicted"/>
<feature type="signal peptide" evidence="1">
    <location>
        <begin position="1"/>
        <end position="27"/>
    </location>
</feature>
<dbReference type="EMBL" id="CP053085">
    <property type="protein sequence ID" value="QJR36352.1"/>
    <property type="molecule type" value="Genomic_DNA"/>
</dbReference>
<reference evidence="3 4" key="1">
    <citation type="submission" date="2020-05" db="EMBL/GenBank/DDBJ databases">
        <title>Complete genome sequence of Gemmatimonas greenlandica TET16.</title>
        <authorList>
            <person name="Zeng Y."/>
        </authorList>
    </citation>
    <scope>NUCLEOTIDE SEQUENCE [LARGE SCALE GENOMIC DNA]</scope>
    <source>
        <strain evidence="3 4">TET16</strain>
    </source>
</reference>
<evidence type="ECO:0000313" key="3">
    <source>
        <dbReference type="EMBL" id="QJR36352.1"/>
    </source>
</evidence>
<evidence type="ECO:0000256" key="1">
    <source>
        <dbReference type="SAM" id="SignalP"/>
    </source>
</evidence>
<gene>
    <name evidence="3" type="ORF">HKW67_12970</name>
</gene>
<protein>
    <submittedName>
        <fullName evidence="3">PEP-CTERM sorting domain-containing protein</fullName>
    </submittedName>
</protein>
<dbReference type="KEGG" id="ggr:HKW67_12970"/>
<feature type="domain" description="Ice-binding protein C-terminal" evidence="2">
    <location>
        <begin position="208"/>
        <end position="232"/>
    </location>
</feature>
<accession>A0A6M4IU18</accession>
<evidence type="ECO:0000259" key="2">
    <source>
        <dbReference type="Pfam" id="PF07589"/>
    </source>
</evidence>
<sequence>MIRSTRALAVPFALLAALSTVATRAQAQVTTWSDRTAFVNAVGAVTTENFLDNAAFPLGSTLNSTSSYNEGTWAQVLPGNIKAGVTYSVSSGPLLIDGGGGFEGGFLDGIFNNYGTVGPLTATFNGAVKGFGFLTNNLMGSRFDVIIAFRNGSTSNQLGINNENGLQFFGFSSANQDIASVTIGGNDQTFNFVVDDFTFSANAMPSTSVPEPSTFALMAAGGLVMAGVARRRNRA</sequence>
<dbReference type="InterPro" id="IPR013424">
    <property type="entry name" value="Ice-binding_C"/>
</dbReference>
<dbReference type="Proteomes" id="UP000500938">
    <property type="component" value="Chromosome"/>
</dbReference>
<keyword evidence="4" id="KW-1185">Reference proteome</keyword>
<feature type="chain" id="PRO_5026763225" evidence="1">
    <location>
        <begin position="28"/>
        <end position="235"/>
    </location>
</feature>
<dbReference type="AlphaFoldDB" id="A0A6M4IU18"/>
<evidence type="ECO:0000313" key="4">
    <source>
        <dbReference type="Proteomes" id="UP000500938"/>
    </source>
</evidence>
<organism evidence="3 4">
    <name type="scientific">Gemmatimonas groenlandica</name>
    <dbReference type="NCBI Taxonomy" id="2732249"/>
    <lineage>
        <taxon>Bacteria</taxon>
        <taxon>Pseudomonadati</taxon>
        <taxon>Gemmatimonadota</taxon>
        <taxon>Gemmatimonadia</taxon>
        <taxon>Gemmatimonadales</taxon>
        <taxon>Gemmatimonadaceae</taxon>
        <taxon>Gemmatimonas</taxon>
    </lineage>
</organism>
<dbReference type="RefSeq" id="WP_171225784.1">
    <property type="nucleotide sequence ID" value="NZ_CP053085.1"/>
</dbReference>
<dbReference type="Pfam" id="PF07589">
    <property type="entry name" value="PEP-CTERM"/>
    <property type="match status" value="1"/>
</dbReference>
<dbReference type="NCBIfam" id="TIGR02595">
    <property type="entry name" value="PEP_CTERM"/>
    <property type="match status" value="1"/>
</dbReference>
<keyword evidence="1" id="KW-0732">Signal</keyword>
<name>A0A6M4IU18_9BACT</name>